<protein>
    <submittedName>
        <fullName evidence="2">FRG domain-containing protein</fullName>
    </submittedName>
</protein>
<gene>
    <name evidence="2" type="ORF">SAMN05444169_0327</name>
</gene>
<organism evidence="2 3">
    <name type="scientific">Bradyrhizobium erythrophlei</name>
    <dbReference type="NCBI Taxonomy" id="1437360"/>
    <lineage>
        <taxon>Bacteria</taxon>
        <taxon>Pseudomonadati</taxon>
        <taxon>Pseudomonadota</taxon>
        <taxon>Alphaproteobacteria</taxon>
        <taxon>Hyphomicrobiales</taxon>
        <taxon>Nitrobacteraceae</taxon>
        <taxon>Bradyrhizobium</taxon>
    </lineage>
</organism>
<name>A0A1M5GRU3_9BRAD</name>
<dbReference type="AlphaFoldDB" id="A0A1M5GRU3"/>
<dbReference type="Proteomes" id="UP000190675">
    <property type="component" value="Chromosome I"/>
</dbReference>
<dbReference type="Pfam" id="PF08867">
    <property type="entry name" value="FRG"/>
    <property type="match status" value="1"/>
</dbReference>
<dbReference type="SMART" id="SM00901">
    <property type="entry name" value="FRG"/>
    <property type="match status" value="1"/>
</dbReference>
<feature type="domain" description="FRG" evidence="1">
    <location>
        <begin position="39"/>
        <end position="159"/>
    </location>
</feature>
<accession>A0A1M5GRU3</accession>
<dbReference type="OrthoDB" id="9816036at2"/>
<reference evidence="2 3" key="1">
    <citation type="submission" date="2016-11" db="EMBL/GenBank/DDBJ databases">
        <authorList>
            <person name="Jaros S."/>
            <person name="Januszkiewicz K."/>
            <person name="Wedrychowicz H."/>
        </authorList>
    </citation>
    <scope>NUCLEOTIDE SEQUENCE [LARGE SCALE GENOMIC DNA]</scope>
    <source>
        <strain evidence="2 3">GAS242</strain>
    </source>
</reference>
<dbReference type="EMBL" id="LT670818">
    <property type="protein sequence ID" value="SHG06222.1"/>
    <property type="molecule type" value="Genomic_DNA"/>
</dbReference>
<proteinExistence type="predicted"/>
<dbReference type="InterPro" id="IPR014966">
    <property type="entry name" value="FRG-dom"/>
</dbReference>
<evidence type="ECO:0000259" key="1">
    <source>
        <dbReference type="SMART" id="SM00901"/>
    </source>
</evidence>
<sequence>MRKGAHPTDRPQRTSVVRVSDWEEFERVVKTLEDLTRKVWDEVWFRGQANAEWPLHTTLERRSPNIRSVSKYLNLIGEIKPAIEIFTGAVFSMPKPNEIVEMCYEYDRFEFQLRSCAVYLAHLRHCGFPSPMLDWSHSPYVAAYFAFAHAKHDGDVAIYAYRERPVNFKIGDSDLPQIITFGPNVRTHKRHFRQQSRYTACARYVDGAWLFESHESVFGLSNNLDQDRLWKVIIPAKERMKVLSDLDKFNLNDFTLFDSEESLLEMLAMRVIDMREGRP</sequence>
<evidence type="ECO:0000313" key="3">
    <source>
        <dbReference type="Proteomes" id="UP000190675"/>
    </source>
</evidence>
<evidence type="ECO:0000313" key="2">
    <source>
        <dbReference type="EMBL" id="SHG06222.1"/>
    </source>
</evidence>